<name>A0AAE1JC16_9FABA</name>
<dbReference type="InterPro" id="IPR006598">
    <property type="entry name" value="CAP10"/>
</dbReference>
<sequence length="422" mass="49848">MHELQAKIRSQVGEESREECPEHFRWIHEDLKPWKSSGISRDTLDRGTQNNMSDFRLIIFKGKPYLKKYKKCYATRDVFTLWGILQLLRLYPQRVPDLELLFQCDDQTVVNKSSFPANIPPPPLFHYCGDTSSYDIVFPDWTFWGWAETNIRAWERVSKSIEENNQKLEWKDREPFAFWRGNARVASSRTALSHCNATHHNHWKAHIYSLKWDKAAQRGLNNQTKLENQCDHRYKIYVEGRSWSVSEKYILACDSMALFVHPKYYDFFSRSLVPLHHYWPISTQNMCQHITFAVEWGNSNTHEAEAIGKEGSKFIRENLRMELVYDYMLHVLQQYAKMLRFDVTVPEGAVELSLESLTSLVNKRARKFLEDSKVKNPATRRPPCKMPPPLEPQELQVLLHTKQSLMKQVEMESNQYWQTHQS</sequence>
<dbReference type="AlphaFoldDB" id="A0AAE1JC16"/>
<evidence type="ECO:0000313" key="4">
    <source>
        <dbReference type="Proteomes" id="UP001293593"/>
    </source>
</evidence>
<accession>A0AAE1JC16</accession>
<dbReference type="PANTHER" id="PTHR12203">
    <property type="entry name" value="KDEL LYS-ASP-GLU-LEU CONTAINING - RELATED"/>
    <property type="match status" value="1"/>
</dbReference>
<comment type="caution">
    <text evidence="3">The sequence shown here is derived from an EMBL/GenBank/DDBJ whole genome shotgun (WGS) entry which is preliminary data.</text>
</comment>
<dbReference type="PANTHER" id="PTHR12203:SF85">
    <property type="entry name" value="GLYCOSYLTRANSFERASE FAMILY 90 PROTEIN"/>
    <property type="match status" value="1"/>
</dbReference>
<gene>
    <name evidence="3" type="ORF">QN277_023692</name>
</gene>
<dbReference type="EMBL" id="JAWXYG010000007">
    <property type="protein sequence ID" value="KAK4266823.1"/>
    <property type="molecule type" value="Genomic_DNA"/>
</dbReference>
<dbReference type="InterPro" id="IPR051091">
    <property type="entry name" value="O-Glucosyltr/Glycosyltrsf_90"/>
</dbReference>
<proteinExistence type="predicted"/>
<protein>
    <recommendedName>
        <fullName evidence="2">Glycosyl transferase CAP10 domain-containing protein</fullName>
    </recommendedName>
</protein>
<dbReference type="Pfam" id="PF05686">
    <property type="entry name" value="Glyco_transf_90"/>
    <property type="match status" value="1"/>
</dbReference>
<dbReference type="SMART" id="SM00672">
    <property type="entry name" value="CAP10"/>
    <property type="match status" value="1"/>
</dbReference>
<evidence type="ECO:0000313" key="3">
    <source>
        <dbReference type="EMBL" id="KAK4266823.1"/>
    </source>
</evidence>
<keyword evidence="4" id="KW-1185">Reference proteome</keyword>
<dbReference type="Proteomes" id="UP001293593">
    <property type="component" value="Unassembled WGS sequence"/>
</dbReference>
<reference evidence="3" key="1">
    <citation type="submission" date="2023-10" db="EMBL/GenBank/DDBJ databases">
        <title>Chromosome-level genome of the transformable northern wattle, Acacia crassicarpa.</title>
        <authorList>
            <person name="Massaro I."/>
            <person name="Sinha N.R."/>
            <person name="Poethig S."/>
            <person name="Leichty A.R."/>
        </authorList>
    </citation>
    <scope>NUCLEOTIDE SEQUENCE</scope>
    <source>
        <strain evidence="3">Acra3RX</strain>
        <tissue evidence="3">Leaf</tissue>
    </source>
</reference>
<evidence type="ECO:0000256" key="1">
    <source>
        <dbReference type="SAM" id="MobiDB-lite"/>
    </source>
</evidence>
<organism evidence="3 4">
    <name type="scientific">Acacia crassicarpa</name>
    <name type="common">northern wattle</name>
    <dbReference type="NCBI Taxonomy" id="499986"/>
    <lineage>
        <taxon>Eukaryota</taxon>
        <taxon>Viridiplantae</taxon>
        <taxon>Streptophyta</taxon>
        <taxon>Embryophyta</taxon>
        <taxon>Tracheophyta</taxon>
        <taxon>Spermatophyta</taxon>
        <taxon>Magnoliopsida</taxon>
        <taxon>eudicotyledons</taxon>
        <taxon>Gunneridae</taxon>
        <taxon>Pentapetalae</taxon>
        <taxon>rosids</taxon>
        <taxon>fabids</taxon>
        <taxon>Fabales</taxon>
        <taxon>Fabaceae</taxon>
        <taxon>Caesalpinioideae</taxon>
        <taxon>mimosoid clade</taxon>
        <taxon>Acacieae</taxon>
        <taxon>Acacia</taxon>
    </lineage>
</organism>
<feature type="domain" description="Glycosyl transferase CAP10" evidence="2">
    <location>
        <begin position="94"/>
        <end position="342"/>
    </location>
</feature>
<feature type="region of interest" description="Disordered" evidence="1">
    <location>
        <begin position="371"/>
        <end position="391"/>
    </location>
</feature>
<evidence type="ECO:0000259" key="2">
    <source>
        <dbReference type="SMART" id="SM00672"/>
    </source>
</evidence>